<keyword evidence="5 7" id="KW-0472">Membrane</keyword>
<evidence type="ECO:0000256" key="1">
    <source>
        <dbReference type="ARBA" id="ARBA00004141"/>
    </source>
</evidence>
<dbReference type="AlphaFoldDB" id="A0A2U3E8P7"/>
<organism evidence="9 10">
    <name type="scientific">Purpureocillium lilacinum</name>
    <name type="common">Paecilomyces lilacinus</name>
    <dbReference type="NCBI Taxonomy" id="33203"/>
    <lineage>
        <taxon>Eukaryota</taxon>
        <taxon>Fungi</taxon>
        <taxon>Dikarya</taxon>
        <taxon>Ascomycota</taxon>
        <taxon>Pezizomycotina</taxon>
        <taxon>Sordariomycetes</taxon>
        <taxon>Hypocreomycetidae</taxon>
        <taxon>Hypocreales</taxon>
        <taxon>Ophiocordycipitaceae</taxon>
        <taxon>Purpureocillium</taxon>
    </lineage>
</organism>
<evidence type="ECO:0000256" key="4">
    <source>
        <dbReference type="ARBA" id="ARBA00022989"/>
    </source>
</evidence>
<feature type="transmembrane region" description="Helical" evidence="7">
    <location>
        <begin position="501"/>
        <end position="517"/>
    </location>
</feature>
<dbReference type="PANTHER" id="PTHR43791">
    <property type="entry name" value="PERMEASE-RELATED"/>
    <property type="match status" value="1"/>
</dbReference>
<dbReference type="FunFam" id="1.20.1250.20:FF:000064">
    <property type="entry name" value="MFS allantoate transporter"/>
    <property type="match status" value="1"/>
</dbReference>
<keyword evidence="4 7" id="KW-1133">Transmembrane helix</keyword>
<evidence type="ECO:0000256" key="2">
    <source>
        <dbReference type="ARBA" id="ARBA00022448"/>
    </source>
</evidence>
<keyword evidence="3 7" id="KW-0812">Transmembrane</keyword>
<gene>
    <name evidence="9" type="ORF">PCL_12227</name>
</gene>
<keyword evidence="2" id="KW-0813">Transport</keyword>
<evidence type="ECO:0000313" key="9">
    <source>
        <dbReference type="EMBL" id="PWI70859.1"/>
    </source>
</evidence>
<dbReference type="FunFam" id="1.20.1250.20:FF:000295">
    <property type="entry name" value="Unplaced genomic scaffold supercont1.7, whole genome shotgun sequence"/>
    <property type="match status" value="1"/>
</dbReference>
<feature type="transmembrane region" description="Helical" evidence="7">
    <location>
        <begin position="470"/>
        <end position="489"/>
    </location>
</feature>
<feature type="transmembrane region" description="Helical" evidence="7">
    <location>
        <begin position="214"/>
        <end position="237"/>
    </location>
</feature>
<dbReference type="SUPFAM" id="SSF103473">
    <property type="entry name" value="MFS general substrate transporter"/>
    <property type="match status" value="1"/>
</dbReference>
<evidence type="ECO:0000259" key="8">
    <source>
        <dbReference type="PROSITE" id="PS50850"/>
    </source>
</evidence>
<dbReference type="PROSITE" id="PS50850">
    <property type="entry name" value="MFS"/>
    <property type="match status" value="1"/>
</dbReference>
<dbReference type="InterPro" id="IPR036259">
    <property type="entry name" value="MFS_trans_sf"/>
</dbReference>
<dbReference type="InterPro" id="IPR011701">
    <property type="entry name" value="MFS"/>
</dbReference>
<evidence type="ECO:0000256" key="7">
    <source>
        <dbReference type="SAM" id="Phobius"/>
    </source>
</evidence>
<reference evidence="9 10" key="1">
    <citation type="journal article" date="2016" name="Front. Microbiol.">
        <title>Genome and transcriptome sequences reveal the specific parasitism of the nematophagous Purpureocillium lilacinum 36-1.</title>
        <authorList>
            <person name="Xie J."/>
            <person name="Li S."/>
            <person name="Mo C."/>
            <person name="Xiao X."/>
            <person name="Peng D."/>
            <person name="Wang G."/>
            <person name="Xiao Y."/>
        </authorList>
    </citation>
    <scope>NUCLEOTIDE SEQUENCE [LARGE SCALE GENOMIC DNA]</scope>
    <source>
        <strain evidence="9 10">36-1</strain>
    </source>
</reference>
<feature type="transmembrane region" description="Helical" evidence="7">
    <location>
        <begin position="375"/>
        <end position="398"/>
    </location>
</feature>
<evidence type="ECO:0000313" key="10">
    <source>
        <dbReference type="Proteomes" id="UP000245956"/>
    </source>
</evidence>
<comment type="caution">
    <text evidence="9">The sequence shown here is derived from an EMBL/GenBank/DDBJ whole genome shotgun (WGS) entry which is preliminary data.</text>
</comment>
<dbReference type="Gene3D" id="1.20.1250.20">
    <property type="entry name" value="MFS general substrate transporter like domains"/>
    <property type="match status" value="2"/>
</dbReference>
<sequence length="618" mass="67769">MSGGCINPPLPLTCPPPLRPQVLANAHPKWNPHGESGTVPFAESTYAVPGLFPTAKFLSKAAAQLISSKMDPSKENADSIHLEAARQHAPADGHAAEDGITAVPNTTTTDHLKLRDKAAQFLKQADHPVVVTPADNDRVRRKIDMRLLPIMLFVYCLQSLDKTTLSYASVFGIIQDTNLVGDQFSWLGSIVYLAQLVFQPLIAWGLVKFPVGKFSAVMVFCWGAVLCGMTAATNFGGLMAARLLLGAFEASVAPTFIAIVQMWYRRREQTVRNASWYSMLGVVNMLGSLLTYGLGHIQSHLHPYQIIFLFCGCITVAFSVVMFIFMPDSPMEAKFLNQEEKLIAVERLRMNQMGIGSGIWKWDHVLEAVLDPKTWLWFFLMFVISVPSGGISTFGPLIIESFGFDKFTTILFNIPFGAVQMIATLGGAWLSNKIRMKSPVLLLLCLPPIAGLAILLAVGREPSDRAVLLVGYYIISVYPGISPLIYSWSGQNTAGDTKRKVTTGMLFVGASAGNVVGPHLFKPSEKPRYDRGVKTNLALFIVLAVLIVLGMGLIWLLNKKQAAKRRALGKSEHIQDLSMAGHKEAAEGEVLNHLDEAVGDKAFDDVTDLKNEDFIFVY</sequence>
<feature type="transmembrane region" description="Helical" evidence="7">
    <location>
        <begin position="186"/>
        <end position="207"/>
    </location>
</feature>
<feature type="transmembrane region" description="Helical" evidence="7">
    <location>
        <begin position="306"/>
        <end position="326"/>
    </location>
</feature>
<dbReference type="InterPro" id="IPR020846">
    <property type="entry name" value="MFS_dom"/>
</dbReference>
<evidence type="ECO:0000256" key="3">
    <source>
        <dbReference type="ARBA" id="ARBA00022692"/>
    </source>
</evidence>
<dbReference type="GO" id="GO:0016020">
    <property type="term" value="C:membrane"/>
    <property type="evidence" value="ECO:0007669"/>
    <property type="project" value="UniProtKB-SubCell"/>
</dbReference>
<dbReference type="Proteomes" id="UP000245956">
    <property type="component" value="Unassembled WGS sequence"/>
</dbReference>
<feature type="domain" description="Major facilitator superfamily (MFS) profile" evidence="8">
    <location>
        <begin position="147"/>
        <end position="562"/>
    </location>
</feature>
<proteinExistence type="inferred from homology"/>
<evidence type="ECO:0000256" key="6">
    <source>
        <dbReference type="ARBA" id="ARBA00037968"/>
    </source>
</evidence>
<feature type="transmembrane region" description="Helical" evidence="7">
    <location>
        <begin position="537"/>
        <end position="557"/>
    </location>
</feature>
<feature type="transmembrane region" description="Helical" evidence="7">
    <location>
        <begin position="243"/>
        <end position="264"/>
    </location>
</feature>
<comment type="similarity">
    <text evidence="6">Belongs to the major facilitator superfamily. Allantoate permease family.</text>
</comment>
<feature type="transmembrane region" description="Helical" evidence="7">
    <location>
        <begin position="440"/>
        <end position="458"/>
    </location>
</feature>
<feature type="transmembrane region" description="Helical" evidence="7">
    <location>
        <begin position="410"/>
        <end position="428"/>
    </location>
</feature>
<name>A0A2U3E8P7_PURLI</name>
<evidence type="ECO:0000256" key="5">
    <source>
        <dbReference type="ARBA" id="ARBA00023136"/>
    </source>
</evidence>
<dbReference type="Pfam" id="PF07690">
    <property type="entry name" value="MFS_1"/>
    <property type="match status" value="1"/>
</dbReference>
<feature type="transmembrane region" description="Helical" evidence="7">
    <location>
        <begin position="276"/>
        <end position="294"/>
    </location>
</feature>
<dbReference type="GO" id="GO:0022857">
    <property type="term" value="F:transmembrane transporter activity"/>
    <property type="evidence" value="ECO:0007669"/>
    <property type="project" value="InterPro"/>
</dbReference>
<accession>A0A2U3E8P7</accession>
<dbReference type="EMBL" id="LCWV01000008">
    <property type="protein sequence ID" value="PWI70859.1"/>
    <property type="molecule type" value="Genomic_DNA"/>
</dbReference>
<protein>
    <submittedName>
        <fullName evidence="9">Allantoate permease</fullName>
    </submittedName>
</protein>
<comment type="subcellular location">
    <subcellularLocation>
        <location evidence="1">Membrane</location>
        <topology evidence="1">Multi-pass membrane protein</topology>
    </subcellularLocation>
</comment>
<dbReference type="PANTHER" id="PTHR43791:SF59">
    <property type="entry name" value="TRANSPORTER, PUTATIVE (AFU_ORTHOLOGUE AFUA_1G06550)-RELATED"/>
    <property type="match status" value="1"/>
</dbReference>